<dbReference type="InterPro" id="IPR002864">
    <property type="entry name" value="Acyl-ACP_thioesterase_NHD"/>
</dbReference>
<dbReference type="PANTHER" id="PTHR31793:SF27">
    <property type="entry name" value="NOVEL THIOESTERASE SUPERFAMILY DOMAIN AND SAPOSIN A-TYPE DOMAIN CONTAINING PROTEIN (0610012H03RIK)"/>
    <property type="match status" value="1"/>
</dbReference>
<gene>
    <name evidence="4" type="ORF">SAMN04488508_11421</name>
</gene>
<evidence type="ECO:0000313" key="4">
    <source>
        <dbReference type="EMBL" id="SHJ66827.1"/>
    </source>
</evidence>
<keyword evidence="2 4" id="KW-0378">Hydrolase</keyword>
<dbReference type="InterPro" id="IPR050563">
    <property type="entry name" value="4-hydroxybenzoyl-CoA_TE"/>
</dbReference>
<organism evidence="4 5">
    <name type="scientific">Aquimarina spongiae</name>
    <dbReference type="NCBI Taxonomy" id="570521"/>
    <lineage>
        <taxon>Bacteria</taxon>
        <taxon>Pseudomonadati</taxon>
        <taxon>Bacteroidota</taxon>
        <taxon>Flavobacteriia</taxon>
        <taxon>Flavobacteriales</taxon>
        <taxon>Flavobacteriaceae</taxon>
        <taxon>Aquimarina</taxon>
    </lineage>
</organism>
<name>A0A1M6L6M8_9FLAO</name>
<dbReference type="Proteomes" id="UP000184432">
    <property type="component" value="Unassembled WGS sequence"/>
</dbReference>
<accession>A0A1M6L6M8</accession>
<sequence>MTSEVFEYDFKVPASAIDDINHVNNVVYLQWIQDVAKKHWESKIDDYIRNTYVWVVLNHFIEYHNPAFLGDTITVRTWIDSHRGVKSERHTKVINTTTQKVLVSAKTVWCLLHKETLRPTRITDEISTLFFQNS</sequence>
<dbReference type="GO" id="GO:0047617">
    <property type="term" value="F:fatty acyl-CoA hydrolase activity"/>
    <property type="evidence" value="ECO:0007669"/>
    <property type="project" value="TreeGrafter"/>
</dbReference>
<evidence type="ECO:0000256" key="1">
    <source>
        <dbReference type="ARBA" id="ARBA00005953"/>
    </source>
</evidence>
<dbReference type="OrthoDB" id="9801517at2"/>
<evidence type="ECO:0000259" key="3">
    <source>
        <dbReference type="Pfam" id="PF01643"/>
    </source>
</evidence>
<dbReference type="GO" id="GO:0006633">
    <property type="term" value="P:fatty acid biosynthetic process"/>
    <property type="evidence" value="ECO:0007669"/>
    <property type="project" value="InterPro"/>
</dbReference>
<reference evidence="5" key="1">
    <citation type="submission" date="2016-11" db="EMBL/GenBank/DDBJ databases">
        <authorList>
            <person name="Varghese N."/>
            <person name="Submissions S."/>
        </authorList>
    </citation>
    <scope>NUCLEOTIDE SEQUENCE [LARGE SCALE GENOMIC DNA]</scope>
    <source>
        <strain evidence="5">DSM 22623</strain>
    </source>
</reference>
<dbReference type="SUPFAM" id="SSF54637">
    <property type="entry name" value="Thioesterase/thiol ester dehydrase-isomerase"/>
    <property type="match status" value="1"/>
</dbReference>
<dbReference type="STRING" id="570521.SAMN04488508_11421"/>
<keyword evidence="5" id="KW-1185">Reference proteome</keyword>
<feature type="domain" description="Acyl-ACP thioesterase N-terminal hotdog" evidence="3">
    <location>
        <begin position="4"/>
        <end position="128"/>
    </location>
</feature>
<evidence type="ECO:0000313" key="5">
    <source>
        <dbReference type="Proteomes" id="UP000184432"/>
    </source>
</evidence>
<comment type="similarity">
    <text evidence="1">Belongs to the 4-hydroxybenzoyl-CoA thioesterase family.</text>
</comment>
<proteinExistence type="inferred from homology"/>
<dbReference type="PANTHER" id="PTHR31793">
    <property type="entry name" value="4-HYDROXYBENZOYL-COA THIOESTERASE FAMILY MEMBER"/>
    <property type="match status" value="1"/>
</dbReference>
<evidence type="ECO:0000256" key="2">
    <source>
        <dbReference type="ARBA" id="ARBA00022801"/>
    </source>
</evidence>
<dbReference type="RefSeq" id="WP_073321708.1">
    <property type="nucleotide sequence ID" value="NZ_FQYP01000014.1"/>
</dbReference>
<dbReference type="EMBL" id="FQYP01000014">
    <property type="protein sequence ID" value="SHJ66827.1"/>
    <property type="molecule type" value="Genomic_DNA"/>
</dbReference>
<dbReference type="Gene3D" id="3.10.129.10">
    <property type="entry name" value="Hotdog Thioesterase"/>
    <property type="match status" value="1"/>
</dbReference>
<protein>
    <submittedName>
        <fullName evidence="4">Acyl-CoA thioester hydrolase</fullName>
    </submittedName>
</protein>
<dbReference type="CDD" id="cd00586">
    <property type="entry name" value="4HBT"/>
    <property type="match status" value="1"/>
</dbReference>
<dbReference type="Pfam" id="PF01643">
    <property type="entry name" value="Acyl-ACP_TE"/>
    <property type="match status" value="1"/>
</dbReference>
<dbReference type="InterPro" id="IPR029069">
    <property type="entry name" value="HotDog_dom_sf"/>
</dbReference>
<dbReference type="AlphaFoldDB" id="A0A1M6L6M8"/>